<name>A0A183IAC9_9BILA</name>
<dbReference type="InterPro" id="IPR004871">
    <property type="entry name" value="RSE1/DDB1/CPSF1_C"/>
</dbReference>
<evidence type="ECO:0000313" key="3">
    <source>
        <dbReference type="Proteomes" id="UP000270296"/>
    </source>
</evidence>
<dbReference type="EMBL" id="UZAM01001924">
    <property type="protein sequence ID" value="VDO85252.1"/>
    <property type="molecule type" value="Genomic_DNA"/>
</dbReference>
<dbReference type="GO" id="GO:0005634">
    <property type="term" value="C:nucleus"/>
    <property type="evidence" value="ECO:0007669"/>
    <property type="project" value="InterPro"/>
</dbReference>
<dbReference type="WBParaSite" id="SBAD_0000059501-mRNA-1">
    <property type="protein sequence ID" value="SBAD_0000059501-mRNA-1"/>
    <property type="gene ID" value="SBAD_0000059501"/>
</dbReference>
<organism evidence="4">
    <name type="scientific">Soboliphyme baturini</name>
    <dbReference type="NCBI Taxonomy" id="241478"/>
    <lineage>
        <taxon>Eukaryota</taxon>
        <taxon>Metazoa</taxon>
        <taxon>Ecdysozoa</taxon>
        <taxon>Nematoda</taxon>
        <taxon>Enoplea</taxon>
        <taxon>Dorylaimia</taxon>
        <taxon>Dioctophymatida</taxon>
        <taxon>Dioctophymatoidea</taxon>
        <taxon>Soboliphymatidae</taxon>
        <taxon>Soboliphyme</taxon>
    </lineage>
</organism>
<dbReference type="OrthoDB" id="6109at2759"/>
<protein>
    <submittedName>
        <fullName evidence="4">CPSF_A domain-containing protein</fullName>
    </submittedName>
</protein>
<evidence type="ECO:0000259" key="1">
    <source>
        <dbReference type="Pfam" id="PF03178"/>
    </source>
</evidence>
<keyword evidence="3" id="KW-1185">Reference proteome</keyword>
<dbReference type="InterPro" id="IPR050358">
    <property type="entry name" value="RSE1/DDB1/CFT1"/>
</dbReference>
<feature type="domain" description="RSE1/DDB1/CPSF1 C-terminal" evidence="1">
    <location>
        <begin position="2"/>
        <end position="222"/>
    </location>
</feature>
<accession>A0A183IAC9</accession>
<dbReference type="AlphaFoldDB" id="A0A183IAC9"/>
<sequence>MMEEFEHVTVSKEVQLKSEGTVSGLQNYLAFGTIHNYGEEVLVRGRLFIVEVIEVVPEPDQPLTKHRMKILYSKEQKGPVTSLCSIQGYLLTGMGQKVYIWSFKDNDLVGISFLDLQIYIHQMISVRNLALVGDVFRGISLLRYQENCKALSLASRDARQLEVLALEFVVDNSQLGFLASDADCNLYIYVYHPEAKESLGGQRLIRRADINIGSRVNAFVRLRCHVGDPIIERKLEAANRFVPTSFFGAGARCFKIEITRVLQIQCGCQL</sequence>
<dbReference type="GO" id="GO:0003676">
    <property type="term" value="F:nucleic acid binding"/>
    <property type="evidence" value="ECO:0007669"/>
    <property type="project" value="InterPro"/>
</dbReference>
<gene>
    <name evidence="2" type="ORF">SBAD_LOCUS573</name>
</gene>
<dbReference type="Pfam" id="PF03178">
    <property type="entry name" value="CPSF_A"/>
    <property type="match status" value="1"/>
</dbReference>
<dbReference type="Proteomes" id="UP000270296">
    <property type="component" value="Unassembled WGS sequence"/>
</dbReference>
<dbReference type="PANTHER" id="PTHR10644">
    <property type="entry name" value="DNA REPAIR/RNA PROCESSING CPSF FAMILY"/>
    <property type="match status" value="1"/>
</dbReference>
<proteinExistence type="predicted"/>
<dbReference type="InterPro" id="IPR015943">
    <property type="entry name" value="WD40/YVTN_repeat-like_dom_sf"/>
</dbReference>
<reference evidence="4" key="1">
    <citation type="submission" date="2016-06" db="UniProtKB">
        <authorList>
            <consortium name="WormBaseParasite"/>
        </authorList>
    </citation>
    <scope>IDENTIFICATION</scope>
</reference>
<evidence type="ECO:0000313" key="2">
    <source>
        <dbReference type="EMBL" id="VDO85252.1"/>
    </source>
</evidence>
<evidence type="ECO:0000313" key="4">
    <source>
        <dbReference type="WBParaSite" id="SBAD_0000059501-mRNA-1"/>
    </source>
</evidence>
<reference evidence="2 3" key="2">
    <citation type="submission" date="2018-11" db="EMBL/GenBank/DDBJ databases">
        <authorList>
            <consortium name="Pathogen Informatics"/>
        </authorList>
    </citation>
    <scope>NUCLEOTIDE SEQUENCE [LARGE SCALE GENOMIC DNA]</scope>
</reference>
<dbReference type="Gene3D" id="2.130.10.10">
    <property type="entry name" value="YVTN repeat-like/Quinoprotein amine dehydrogenase"/>
    <property type="match status" value="1"/>
</dbReference>